<evidence type="ECO:0000256" key="5">
    <source>
        <dbReference type="ARBA" id="ARBA00023125"/>
    </source>
</evidence>
<feature type="domain" description="ELM2" evidence="11">
    <location>
        <begin position="337"/>
        <end position="424"/>
    </location>
</feature>
<keyword evidence="3" id="KW-0007">Acetylation</keyword>
<feature type="compositionally biased region" description="Basic and acidic residues" evidence="9">
    <location>
        <begin position="631"/>
        <end position="648"/>
    </location>
</feature>
<dbReference type="InterPro" id="IPR001005">
    <property type="entry name" value="SANT/Myb"/>
</dbReference>
<keyword evidence="4" id="KW-0805">Transcription regulation</keyword>
<organism evidence="13 14">
    <name type="scientific">Scophthalmus maximus</name>
    <name type="common">Turbot</name>
    <name type="synonym">Psetta maxima</name>
    <dbReference type="NCBI Taxonomy" id="52904"/>
    <lineage>
        <taxon>Eukaryota</taxon>
        <taxon>Metazoa</taxon>
        <taxon>Chordata</taxon>
        <taxon>Craniata</taxon>
        <taxon>Vertebrata</taxon>
        <taxon>Euteleostomi</taxon>
        <taxon>Actinopterygii</taxon>
        <taxon>Neopterygii</taxon>
        <taxon>Teleostei</taxon>
        <taxon>Neoteleostei</taxon>
        <taxon>Acanthomorphata</taxon>
        <taxon>Carangaria</taxon>
        <taxon>Pleuronectiformes</taxon>
        <taxon>Pleuronectoidei</taxon>
        <taxon>Scophthalmidae</taxon>
        <taxon>Scophthalmus</taxon>
    </lineage>
</organism>
<evidence type="ECO:0000259" key="12">
    <source>
        <dbReference type="PROSITE" id="PS51293"/>
    </source>
</evidence>
<feature type="domain" description="C2H2-type" evidence="10">
    <location>
        <begin position="610"/>
        <end position="637"/>
    </location>
</feature>
<feature type="compositionally biased region" description="Polar residues" evidence="9">
    <location>
        <begin position="100"/>
        <end position="112"/>
    </location>
</feature>
<dbReference type="PROSITE" id="PS51156">
    <property type="entry name" value="ELM2"/>
    <property type="match status" value="1"/>
</dbReference>
<evidence type="ECO:0000256" key="7">
    <source>
        <dbReference type="ARBA" id="ARBA00023242"/>
    </source>
</evidence>
<dbReference type="Proteomes" id="UP000438429">
    <property type="component" value="Unassembled WGS sequence"/>
</dbReference>
<comment type="caution">
    <text evidence="13">The sequence shown here is derived from an EMBL/GenBank/DDBJ whole genome shotgun (WGS) entry which is preliminary data.</text>
</comment>
<dbReference type="InterPro" id="IPR017884">
    <property type="entry name" value="SANT_dom"/>
</dbReference>
<dbReference type="SMART" id="SM01189">
    <property type="entry name" value="ELM2"/>
    <property type="match status" value="1"/>
</dbReference>
<evidence type="ECO:0000313" key="14">
    <source>
        <dbReference type="Proteomes" id="UP000438429"/>
    </source>
</evidence>
<dbReference type="PANTHER" id="PTHR16089">
    <property type="entry name" value="REST COREPRESSOR COREST PROTEIN-RELATED"/>
    <property type="match status" value="1"/>
</dbReference>
<dbReference type="PROSITE" id="PS51293">
    <property type="entry name" value="SANT"/>
    <property type="match status" value="1"/>
</dbReference>
<dbReference type="GO" id="GO:0005667">
    <property type="term" value="C:transcription regulator complex"/>
    <property type="evidence" value="ECO:0007669"/>
    <property type="project" value="TreeGrafter"/>
</dbReference>
<accession>A0A6A4RTL2</accession>
<keyword evidence="8" id="KW-0862">Zinc</keyword>
<keyword evidence="7" id="KW-0539">Nucleus</keyword>
<dbReference type="InterPro" id="IPR000949">
    <property type="entry name" value="ELM2_dom"/>
</dbReference>
<keyword evidence="5" id="KW-0238">DNA-binding</keyword>
<evidence type="ECO:0008006" key="15">
    <source>
        <dbReference type="Google" id="ProtNLM"/>
    </source>
</evidence>
<dbReference type="GO" id="GO:0003714">
    <property type="term" value="F:transcription corepressor activity"/>
    <property type="evidence" value="ECO:0007669"/>
    <property type="project" value="TreeGrafter"/>
</dbReference>
<keyword evidence="8" id="KW-0479">Metal-binding</keyword>
<dbReference type="Gene3D" id="1.10.10.60">
    <property type="entry name" value="Homeodomain-like"/>
    <property type="match status" value="1"/>
</dbReference>
<dbReference type="FunFam" id="1.10.10.60:FF:000086">
    <property type="entry name" value="transcriptional-regulating factor 1 isoform X1"/>
    <property type="match status" value="1"/>
</dbReference>
<evidence type="ECO:0000259" key="10">
    <source>
        <dbReference type="PROSITE" id="PS50157"/>
    </source>
</evidence>
<feature type="compositionally biased region" description="Acidic residues" evidence="9">
    <location>
        <begin position="695"/>
        <end position="706"/>
    </location>
</feature>
<sequence length="706" mass="76959">MGKSRSPASDGDSVVCGEGGQRRPTGGGEGGYWSSVSLKVLATALCGQHTTRFRVDESSLRLPGAAWTRNQTYADTAMGVVRRSDWITGSPRTLRIGRNQRASDPQGSAAQHRSQRKRQRGGERRTAREDGSSGRQATMVPLVIPVSVPVHRSQIDPQGGWAQGRLGQGERPAGQSDRKPSVIVARRRSLRNSMTETFGQDGENDPGLDEDGKSKFKRRPRPEPLIIPPPKPATFIAPSVYSSITSYQSNLRSPVRMPDHPLILPPYTPPPILSPVREGSGLYFSTLMTSMAVGSQILPPPVTPKSSTRSLLRSTSSDITPPVLPMITDGTPVSLEPRINIGQHYQAEIPNLQDQLSSPFDEHKADLVWVPVDNSRLKHVEGLMSMACSSVLRGGGTNQELVLHCLHECGGDFLETLGRLMLQDPVFPQNHHLAGYHYSGSDSWTAEEKRYFNKGISAYRKDFFLVQKLVQTKTVAQCVEFYYTYKKQVKIGRNGILTFGPPDSPGDKHAEAVVDVKSSQQSRLAPGETDGDDKRDVSYDHVHESSQQASVDQSLQAHDYAATVLVIKQPDAVNKEAHPLQSAHHRPRAEPAAKKSRAPAKPPPDPDAVFPCKKCGRVFYKVKSRSAHMKSHAEQEKKAAALRLKQEEEQAAAEARARKAAAAAAAASAAAAAHQGGNGNGLTEQAEVSSHEESSEGEDDDDEDWH</sequence>
<dbReference type="GO" id="GO:0006357">
    <property type="term" value="P:regulation of transcription by RNA polymerase II"/>
    <property type="evidence" value="ECO:0007669"/>
    <property type="project" value="TreeGrafter"/>
</dbReference>
<dbReference type="GO" id="GO:0003677">
    <property type="term" value="F:DNA binding"/>
    <property type="evidence" value="ECO:0007669"/>
    <property type="project" value="UniProtKB-KW"/>
</dbReference>
<dbReference type="EMBL" id="VEVO01000022">
    <property type="protein sequence ID" value="KAF0023657.1"/>
    <property type="molecule type" value="Genomic_DNA"/>
</dbReference>
<feature type="region of interest" description="Disordered" evidence="9">
    <location>
        <begin position="625"/>
        <end position="706"/>
    </location>
</feature>
<proteinExistence type="predicted"/>
<feature type="region of interest" description="Disordered" evidence="9">
    <location>
        <begin position="91"/>
        <end position="140"/>
    </location>
</feature>
<dbReference type="PROSITE" id="PS50157">
    <property type="entry name" value="ZINC_FINGER_C2H2_2"/>
    <property type="match status" value="1"/>
</dbReference>
<protein>
    <recommendedName>
        <fullName evidence="15">ELM2 and SANT domain-containing protein 1-like</fullName>
    </recommendedName>
</protein>
<keyword evidence="6" id="KW-0804">Transcription</keyword>
<feature type="region of interest" description="Disordered" evidence="9">
    <location>
        <begin position="1"/>
        <end position="30"/>
    </location>
</feature>
<feature type="domain" description="SANT" evidence="12">
    <location>
        <begin position="439"/>
        <end position="490"/>
    </location>
</feature>
<dbReference type="InterPro" id="IPR013087">
    <property type="entry name" value="Znf_C2H2_type"/>
</dbReference>
<dbReference type="Pfam" id="PF01448">
    <property type="entry name" value="ELM2"/>
    <property type="match status" value="1"/>
</dbReference>
<evidence type="ECO:0000256" key="4">
    <source>
        <dbReference type="ARBA" id="ARBA00023015"/>
    </source>
</evidence>
<feature type="region of interest" description="Disordered" evidence="9">
    <location>
        <begin position="575"/>
        <end position="610"/>
    </location>
</feature>
<name>A0A6A4RTL2_SCOMX</name>
<dbReference type="GO" id="GO:0000118">
    <property type="term" value="C:histone deacetylase complex"/>
    <property type="evidence" value="ECO:0007669"/>
    <property type="project" value="TreeGrafter"/>
</dbReference>
<feature type="compositionally biased region" description="Basic and acidic residues" evidence="9">
    <location>
        <begin position="120"/>
        <end position="132"/>
    </location>
</feature>
<evidence type="ECO:0000256" key="3">
    <source>
        <dbReference type="ARBA" id="ARBA00022990"/>
    </source>
</evidence>
<dbReference type="InterPro" id="IPR051066">
    <property type="entry name" value="Trans_reg/Corepressor"/>
</dbReference>
<feature type="compositionally biased region" description="Basic and acidic residues" evidence="9">
    <location>
        <begin position="532"/>
        <end position="544"/>
    </location>
</feature>
<keyword evidence="2" id="KW-0597">Phosphoprotein</keyword>
<evidence type="ECO:0000256" key="9">
    <source>
        <dbReference type="SAM" id="MobiDB-lite"/>
    </source>
</evidence>
<evidence type="ECO:0000256" key="2">
    <source>
        <dbReference type="ARBA" id="ARBA00022553"/>
    </source>
</evidence>
<dbReference type="PROSITE" id="PS00028">
    <property type="entry name" value="ZINC_FINGER_C2H2_1"/>
    <property type="match status" value="1"/>
</dbReference>
<evidence type="ECO:0000256" key="6">
    <source>
        <dbReference type="ARBA" id="ARBA00023163"/>
    </source>
</evidence>
<reference evidence="13 14" key="1">
    <citation type="submission" date="2019-06" db="EMBL/GenBank/DDBJ databases">
        <title>Draft genomes of female and male turbot (Scophthalmus maximus).</title>
        <authorList>
            <person name="Xu H."/>
            <person name="Xu X.-W."/>
            <person name="Shao C."/>
            <person name="Chen S."/>
        </authorList>
    </citation>
    <scope>NUCLEOTIDE SEQUENCE [LARGE SCALE GENOMIC DNA]</scope>
    <source>
        <strain evidence="13">Ysfricsl-2016a</strain>
        <tissue evidence="13">Blood</tissue>
    </source>
</reference>
<feature type="region of interest" description="Disordered" evidence="9">
    <location>
        <begin position="153"/>
        <end position="231"/>
    </location>
</feature>
<dbReference type="PANTHER" id="PTHR16089:SF24">
    <property type="entry name" value="MITOTIC DEACETYLASE-ASSOCIATED SANT DOMAIN PROTEIN"/>
    <property type="match status" value="1"/>
</dbReference>
<evidence type="ECO:0000256" key="8">
    <source>
        <dbReference type="PROSITE-ProRule" id="PRU00042"/>
    </source>
</evidence>
<evidence type="ECO:0000313" key="13">
    <source>
        <dbReference type="EMBL" id="KAF0023657.1"/>
    </source>
</evidence>
<dbReference type="Pfam" id="PF00249">
    <property type="entry name" value="Myb_DNA-binding"/>
    <property type="match status" value="1"/>
</dbReference>
<dbReference type="SMART" id="SM00717">
    <property type="entry name" value="SANT"/>
    <property type="match status" value="1"/>
</dbReference>
<dbReference type="InterPro" id="IPR009057">
    <property type="entry name" value="Homeodomain-like_sf"/>
</dbReference>
<dbReference type="SUPFAM" id="SSF46689">
    <property type="entry name" value="Homeodomain-like"/>
    <property type="match status" value="1"/>
</dbReference>
<keyword evidence="8" id="KW-0863">Zinc-finger</keyword>
<gene>
    <name evidence="13" type="ORF">F2P81_024287</name>
</gene>
<feature type="region of interest" description="Disordered" evidence="9">
    <location>
        <begin position="516"/>
        <end position="553"/>
    </location>
</feature>
<feature type="compositionally biased region" description="Low complexity" evidence="9">
    <location>
        <begin position="660"/>
        <end position="673"/>
    </location>
</feature>
<dbReference type="GO" id="GO:0008270">
    <property type="term" value="F:zinc ion binding"/>
    <property type="evidence" value="ECO:0007669"/>
    <property type="project" value="UniProtKB-KW"/>
</dbReference>
<comment type="subcellular location">
    <subcellularLocation>
        <location evidence="1">Nucleus</location>
    </subcellularLocation>
</comment>
<dbReference type="AlphaFoldDB" id="A0A6A4RTL2"/>
<evidence type="ECO:0000256" key="1">
    <source>
        <dbReference type="ARBA" id="ARBA00004123"/>
    </source>
</evidence>
<evidence type="ECO:0000259" key="11">
    <source>
        <dbReference type="PROSITE" id="PS51156"/>
    </source>
</evidence>